<dbReference type="AlphaFoldDB" id="A0A6I3S4N2"/>
<accession>A0A6I3S4N2</accession>
<keyword evidence="7" id="KW-0472">Membrane</keyword>
<evidence type="ECO:0000256" key="4">
    <source>
        <dbReference type="ARBA" id="ARBA00022475"/>
    </source>
</evidence>
<dbReference type="NCBIfam" id="TIGR00771">
    <property type="entry name" value="DcuC"/>
    <property type="match status" value="1"/>
</dbReference>
<dbReference type="GO" id="GO:0015556">
    <property type="term" value="F:C4-dicarboxylate transmembrane transporter activity"/>
    <property type="evidence" value="ECO:0007669"/>
    <property type="project" value="InterPro"/>
</dbReference>
<gene>
    <name evidence="8" type="ORF">GMD42_13200</name>
</gene>
<dbReference type="PANTHER" id="PTHR42002:SF2">
    <property type="entry name" value="ANAEROBIC C4-DICARBOXYLATE TRANSPORTER DCUC-RELATED"/>
    <property type="match status" value="1"/>
</dbReference>
<keyword evidence="6" id="KW-1133">Transmembrane helix</keyword>
<protein>
    <submittedName>
        <fullName evidence="8">Transporter</fullName>
    </submittedName>
</protein>
<evidence type="ECO:0000256" key="1">
    <source>
        <dbReference type="ARBA" id="ARBA00004651"/>
    </source>
</evidence>
<dbReference type="RefSeq" id="WP_008811273.1">
    <property type="nucleotide sequence ID" value="NZ_CAJUON010000001.1"/>
</dbReference>
<reference evidence="8 9" key="1">
    <citation type="journal article" date="2019" name="Nat. Med.">
        <title>A library of human gut bacterial isolates paired with longitudinal multiomics data enables mechanistic microbiome research.</title>
        <authorList>
            <person name="Poyet M."/>
            <person name="Groussin M."/>
            <person name="Gibbons S.M."/>
            <person name="Avila-Pacheco J."/>
            <person name="Jiang X."/>
            <person name="Kearney S.M."/>
            <person name="Perrotta A.R."/>
            <person name="Berdy B."/>
            <person name="Zhao S."/>
            <person name="Lieberman T.D."/>
            <person name="Swanson P.K."/>
            <person name="Smith M."/>
            <person name="Roesemann S."/>
            <person name="Alexander J.E."/>
            <person name="Rich S.A."/>
            <person name="Livny J."/>
            <person name="Vlamakis H."/>
            <person name="Clish C."/>
            <person name="Bullock K."/>
            <person name="Deik A."/>
            <person name="Scott J."/>
            <person name="Pierce K.A."/>
            <person name="Xavier R.J."/>
            <person name="Alm E.J."/>
        </authorList>
    </citation>
    <scope>NUCLEOTIDE SEQUENCE [LARGE SCALE GENOMIC DNA]</scope>
    <source>
        <strain evidence="8 9">BIOML-A2</strain>
    </source>
</reference>
<proteinExistence type="inferred from homology"/>
<dbReference type="InterPro" id="IPR018385">
    <property type="entry name" value="C4_dicarb_anaerob_car-like"/>
</dbReference>
<evidence type="ECO:0000256" key="7">
    <source>
        <dbReference type="ARBA" id="ARBA00023136"/>
    </source>
</evidence>
<dbReference type="PANTHER" id="PTHR42002">
    <property type="entry name" value="ANAEROBIC C4-DICARBOXYLATE TRANSPORTER DCUC-RELATED"/>
    <property type="match status" value="1"/>
</dbReference>
<keyword evidence="5" id="KW-0812">Transmembrane</keyword>
<evidence type="ECO:0000256" key="6">
    <source>
        <dbReference type="ARBA" id="ARBA00022989"/>
    </source>
</evidence>
<dbReference type="InterPro" id="IPR004669">
    <property type="entry name" value="C4_dicarb_anaerob_car"/>
</dbReference>
<comment type="caution">
    <text evidence="8">The sequence shown here is derived from an EMBL/GenBank/DDBJ whole genome shotgun (WGS) entry which is preliminary data.</text>
</comment>
<organism evidence="8 9">
    <name type="scientific">Parasutterella excrementihominis</name>
    <dbReference type="NCBI Taxonomy" id="487175"/>
    <lineage>
        <taxon>Bacteria</taxon>
        <taxon>Pseudomonadati</taxon>
        <taxon>Pseudomonadota</taxon>
        <taxon>Betaproteobacteria</taxon>
        <taxon>Burkholderiales</taxon>
        <taxon>Sutterellaceae</taxon>
        <taxon>Parasutterella</taxon>
    </lineage>
</organism>
<dbReference type="Pfam" id="PF03606">
    <property type="entry name" value="DcuC"/>
    <property type="match status" value="1"/>
</dbReference>
<dbReference type="NCBIfam" id="NF037994">
    <property type="entry name" value="DcuC_1"/>
    <property type="match status" value="1"/>
</dbReference>
<evidence type="ECO:0000256" key="5">
    <source>
        <dbReference type="ARBA" id="ARBA00022692"/>
    </source>
</evidence>
<evidence type="ECO:0000313" key="9">
    <source>
        <dbReference type="Proteomes" id="UP000462362"/>
    </source>
</evidence>
<sequence length="460" mass="48938">MLSICIVIASIAAAAYLIFKKYYAPGALLFVGLITLGVVACISPDPLITGKKATHLAGLDVIQIFTNLLQTRTAGLGMNIMAIAGFTYFMDQIGASGALVRLSVKPLKLIKAPYIVMTLGFILSLILNVFIPSAAGLALLLMVSLYPVMVMGGISRQSAAATILVGGCCCFGPSGGNNLLAADLTKMHVMDFFLNVQWTIGWVAVIAMLVAHFFIQRWFDKRDLAKGILTKEDFEVPQLTKEDAKAENAPLWYALFPLIPVILLFVFSPLMYKGIRMEVVTALLVSTFVALILDGIRRMNLKESIGTIKTFAQGMGKVFTSTVFLIVCAEVFAAGLTKSGGIAEIINSVSGMQAGGYAVFTVMFLIVVGSAFVMGSGNAAFFSFAPMIPDIAAKVGLNAAFMISPLQLASGMARSSSPIAGVTIAIAGLSGLNPFDLIRRSIPVMVIAIIATYLRSLMLI</sequence>
<keyword evidence="4" id="KW-1003">Cell membrane</keyword>
<dbReference type="Proteomes" id="UP000462362">
    <property type="component" value="Unassembled WGS sequence"/>
</dbReference>
<comment type="similarity">
    <text evidence="2">Belongs to the DcuC/DcuD transporter (TC 2.A.61) family.</text>
</comment>
<name>A0A6I3S4N2_9BURK</name>
<keyword evidence="3" id="KW-0813">Transport</keyword>
<evidence type="ECO:0000313" key="8">
    <source>
        <dbReference type="EMBL" id="MTU44514.1"/>
    </source>
</evidence>
<evidence type="ECO:0000256" key="2">
    <source>
        <dbReference type="ARBA" id="ARBA00005275"/>
    </source>
</evidence>
<comment type="subcellular location">
    <subcellularLocation>
        <location evidence="1">Cell membrane</location>
        <topology evidence="1">Multi-pass membrane protein</topology>
    </subcellularLocation>
</comment>
<dbReference type="EMBL" id="WNCL01000094">
    <property type="protein sequence ID" value="MTU44514.1"/>
    <property type="molecule type" value="Genomic_DNA"/>
</dbReference>
<evidence type="ECO:0000256" key="3">
    <source>
        <dbReference type="ARBA" id="ARBA00022448"/>
    </source>
</evidence>
<dbReference type="GO" id="GO:0005886">
    <property type="term" value="C:plasma membrane"/>
    <property type="evidence" value="ECO:0007669"/>
    <property type="project" value="UniProtKB-SubCell"/>
</dbReference>